<proteinExistence type="predicted"/>
<feature type="signal peptide" evidence="2">
    <location>
        <begin position="1"/>
        <end position="26"/>
    </location>
</feature>
<gene>
    <name evidence="3" type="ORF">MAR_020205</name>
</gene>
<dbReference type="InterPro" id="IPR011990">
    <property type="entry name" value="TPR-like_helical_dom_sf"/>
</dbReference>
<accession>A0ABY7E7C6</accession>
<keyword evidence="1" id="KW-0175">Coiled coil</keyword>
<keyword evidence="2" id="KW-0732">Signal</keyword>
<reference evidence="3" key="1">
    <citation type="submission" date="2022-11" db="EMBL/GenBank/DDBJ databases">
        <title>Centuries of genome instability and evolution in soft-shell clam transmissible cancer (bioRxiv).</title>
        <authorList>
            <person name="Hart S.F.M."/>
            <person name="Yonemitsu M.A."/>
            <person name="Giersch R.M."/>
            <person name="Beal B.F."/>
            <person name="Arriagada G."/>
            <person name="Davis B.W."/>
            <person name="Ostrander E.A."/>
            <person name="Goff S.P."/>
            <person name="Metzger M.J."/>
        </authorList>
    </citation>
    <scope>NUCLEOTIDE SEQUENCE</scope>
    <source>
        <strain evidence="3">MELC-2E11</strain>
        <tissue evidence="3">Siphon/mantle</tissue>
    </source>
</reference>
<dbReference type="EMBL" id="CP111016">
    <property type="protein sequence ID" value="WAR04836.1"/>
    <property type="molecule type" value="Genomic_DNA"/>
</dbReference>
<protein>
    <submittedName>
        <fullName evidence="3">DYHC2-like protein</fullName>
    </submittedName>
</protein>
<keyword evidence="4" id="KW-1185">Reference proteome</keyword>
<evidence type="ECO:0000256" key="1">
    <source>
        <dbReference type="SAM" id="Coils"/>
    </source>
</evidence>
<organism evidence="3 4">
    <name type="scientific">Mya arenaria</name>
    <name type="common">Soft-shell clam</name>
    <dbReference type="NCBI Taxonomy" id="6604"/>
    <lineage>
        <taxon>Eukaryota</taxon>
        <taxon>Metazoa</taxon>
        <taxon>Spiralia</taxon>
        <taxon>Lophotrochozoa</taxon>
        <taxon>Mollusca</taxon>
        <taxon>Bivalvia</taxon>
        <taxon>Autobranchia</taxon>
        <taxon>Heteroconchia</taxon>
        <taxon>Euheterodonta</taxon>
        <taxon>Imparidentia</taxon>
        <taxon>Neoheterodontei</taxon>
        <taxon>Myida</taxon>
        <taxon>Myoidea</taxon>
        <taxon>Myidae</taxon>
        <taxon>Mya</taxon>
    </lineage>
</organism>
<feature type="chain" id="PRO_5046133339" evidence="2">
    <location>
        <begin position="27"/>
        <end position="748"/>
    </location>
</feature>
<feature type="coiled-coil region" evidence="1">
    <location>
        <begin position="284"/>
        <end position="322"/>
    </location>
</feature>
<dbReference type="Gene3D" id="2.120.10.30">
    <property type="entry name" value="TolB, C-terminal domain"/>
    <property type="match status" value="1"/>
</dbReference>
<evidence type="ECO:0000313" key="4">
    <source>
        <dbReference type="Proteomes" id="UP001164746"/>
    </source>
</evidence>
<dbReference type="InterPro" id="IPR011042">
    <property type="entry name" value="6-blade_b-propeller_TolB-like"/>
</dbReference>
<dbReference type="Gene3D" id="1.25.40.10">
    <property type="entry name" value="Tetratricopeptide repeat domain"/>
    <property type="match status" value="1"/>
</dbReference>
<dbReference type="SUPFAM" id="SSF57845">
    <property type="entry name" value="B-box zinc-binding domain"/>
    <property type="match status" value="1"/>
</dbReference>
<dbReference type="CDD" id="cd19776">
    <property type="entry name" value="Bbox2_TRIM25_C-IV"/>
    <property type="match status" value="1"/>
</dbReference>
<sequence>MASVSVGHLYLPLCLVNCDVTNVVGAAEVTGADYTPSGNITGYCCSCVASEAEALVGRASEAEGVVGRASEAEAVVTRVSEAEAVVRRASETETVVERASEAEAVVERASETEAVVERASEAEAVAEAVVGRVSEAEAVVGRASEAEAVVGRASEAEAVVERASEAEAVVAKASEAEAVVGKASEAEAVENQRTLAMEVSGKRSLPGGNRCEEHGLELESYCPSHGLLCCRDCVSHYHTDCDATTISEAARDGHNACNFDLLSSNLGALLANFESARHGEREVVRCVDNQGRELERRVKKFRENVNKMLDKLENSMILKKDEICGEERTILKKRIDVCDVAITCRLQNMEKKYKEVYEELVEGKGKFAIQFIPNDDLVQALESFGSINVKSTTKPTQLEEETLPDARLVKVAEIDVSAASDSTISTITGCVYLPDNRLVLADESNSCLKVVPCDDQEVRFVKKLEVQPWDLALLNETDIVLRCSSGTGESVNKLYVFTLSGDIELSKTVDVPVIDANGKSKRIIPKKKVLKEPQYIRVVPSQDRIYVSDFSTGIVALTLNGSVVFRKPSTHLDEFGGIAMDTNGCLFICAGKPYGIYRVSGDGSAITPYILVNSSHPYRALGRIADLYRALDRIADLYRALGRIAVLYRTIGRIADLYRAIGSIADVYRALDRIADLYMTLGRIADLYRALGRIADLYRALGRIADLYKALGRIADLYRALGRIADLYRALDRIADLYRALDDRVIAL</sequence>
<dbReference type="SUPFAM" id="SSF101898">
    <property type="entry name" value="NHL repeat"/>
    <property type="match status" value="1"/>
</dbReference>
<dbReference type="SUPFAM" id="SSF48452">
    <property type="entry name" value="TPR-like"/>
    <property type="match status" value="1"/>
</dbReference>
<evidence type="ECO:0000313" key="3">
    <source>
        <dbReference type="EMBL" id="WAR04836.1"/>
    </source>
</evidence>
<evidence type="ECO:0000256" key="2">
    <source>
        <dbReference type="SAM" id="SignalP"/>
    </source>
</evidence>
<name>A0ABY7E7C6_MYAAR</name>
<dbReference type="Proteomes" id="UP001164746">
    <property type="component" value="Chromosome 5"/>
</dbReference>